<dbReference type="PANTHER" id="PTHR22872:SF2">
    <property type="entry name" value="INHIBITOR OF BRUTON TYROSINE KINASE"/>
    <property type="match status" value="1"/>
</dbReference>
<dbReference type="VEuPathDB" id="FungiDB:LCOR_07660.1"/>
<name>A0A068S2Z6_9FUNG</name>
<dbReference type="InterPro" id="IPR000210">
    <property type="entry name" value="BTB/POZ_dom"/>
</dbReference>
<dbReference type="SMART" id="SM00248">
    <property type="entry name" value="ANK"/>
    <property type="match status" value="2"/>
</dbReference>
<dbReference type="Gene3D" id="3.30.710.10">
    <property type="entry name" value="Potassium Channel Kv1.1, Chain A"/>
    <property type="match status" value="2"/>
</dbReference>
<dbReference type="InterPro" id="IPR036770">
    <property type="entry name" value="Ankyrin_rpt-contain_sf"/>
</dbReference>
<evidence type="ECO:0000256" key="1">
    <source>
        <dbReference type="ARBA" id="ARBA00022737"/>
    </source>
</evidence>
<dbReference type="InterPro" id="IPR051625">
    <property type="entry name" value="Signaling_Regulatory_Domain"/>
</dbReference>
<dbReference type="PROSITE" id="PS50012">
    <property type="entry name" value="RCC1_3"/>
    <property type="match status" value="3"/>
</dbReference>
<dbReference type="InterPro" id="IPR000408">
    <property type="entry name" value="Reg_chr_condens"/>
</dbReference>
<evidence type="ECO:0000313" key="7">
    <source>
        <dbReference type="EMBL" id="CDH56639.1"/>
    </source>
</evidence>
<feature type="compositionally biased region" description="Polar residues" evidence="5">
    <location>
        <begin position="1310"/>
        <end position="1331"/>
    </location>
</feature>
<keyword evidence="4" id="KW-0175">Coiled coil</keyword>
<evidence type="ECO:0000313" key="8">
    <source>
        <dbReference type="Proteomes" id="UP000027586"/>
    </source>
</evidence>
<feature type="compositionally biased region" description="Polar residues" evidence="5">
    <location>
        <begin position="1153"/>
        <end position="1163"/>
    </location>
</feature>
<feature type="repeat" description="RCC1" evidence="3">
    <location>
        <begin position="201"/>
        <end position="264"/>
    </location>
</feature>
<protein>
    <submittedName>
        <fullName evidence="7">Btb domain and ankyrin repeat protein</fullName>
    </submittedName>
</protein>
<reference evidence="7" key="1">
    <citation type="submission" date="2013-08" db="EMBL/GenBank/DDBJ databases">
        <title>Gene expansion shapes genome architecture in the human pathogen Lichtheimia corymbifera: an evolutionary genomics analysis in the ancient terrestrial Mucorales (Mucoromycotina).</title>
        <authorList>
            <person name="Schwartze V.U."/>
            <person name="Winter S."/>
            <person name="Shelest E."/>
            <person name="Marcet-Houben M."/>
            <person name="Horn F."/>
            <person name="Wehner S."/>
            <person name="Hoffmann K."/>
            <person name="Riege K."/>
            <person name="Sammeth M."/>
            <person name="Nowrousian M."/>
            <person name="Valiante V."/>
            <person name="Linde J."/>
            <person name="Jacobsen I.D."/>
            <person name="Marz M."/>
            <person name="Brakhage A.A."/>
            <person name="Gabaldon T."/>
            <person name="Bocker S."/>
            <person name="Voigt K."/>
        </authorList>
    </citation>
    <scope>NUCLEOTIDE SEQUENCE [LARGE SCALE GENOMIC DNA]</scope>
    <source>
        <strain evidence="7">FSU 9682</strain>
    </source>
</reference>
<dbReference type="Gene3D" id="1.25.40.20">
    <property type="entry name" value="Ankyrin repeat-containing domain"/>
    <property type="match status" value="1"/>
</dbReference>
<feature type="repeat" description="RCC1" evidence="3">
    <location>
        <begin position="267"/>
        <end position="317"/>
    </location>
</feature>
<dbReference type="STRING" id="1263082.A0A068S2Z6"/>
<evidence type="ECO:0000256" key="5">
    <source>
        <dbReference type="SAM" id="MobiDB-lite"/>
    </source>
</evidence>
<feature type="region of interest" description="Disordered" evidence="5">
    <location>
        <begin position="24"/>
        <end position="65"/>
    </location>
</feature>
<sequence>MVNIFKLVKDNNVDQIREYTQATSTGIATRPSPTTLIQDRPQQQQQPQPNNSKHHHHHHHKLQRQVNLNKRSIKGRTALHCAASWNRTAITKLLLDCPWVNINIQDRENGWTALHRACYAGNVEIALMLLQHPDIDLNIKDYEGIRPLELLTVSLGNMKRLERNLLLHGNDNSTTMVDEAGDDLHDSILRSNKEPILSGGTDLYTWGSNTNYVLGHPDSESRTFPERVSLQLESQQIPNIMRRPSVLIERVHMSKYHTAVLTSEPRNNLLLCGFGHGGRLGNGKKEDTQLIPTPLQWPERITAVALGRDHTIAITENGNVITFGSNENGQLGYESDEKYQLFPRKVQSPLLKKLAIIGAAASSVHSVVYTAYEVFTFGYNQGQLGYHASGDDLRQVLPRKVAFSTRIKDVKANDHATAVLFETHEISLLCNYGQQRIILPTDRFPSSIQVHHSTAHYPVRLITGVDDYLGAISNNGEVYVWTCKGNTGSRQQLDKNRVKTKHVTISSPKRVWLLKKPYLSATDASLGHHGALIVSTLCGQVFVGKAGKDGQYKFNIIPNLQRCIRVCASPSGAFSGIRSEVEVDDITAMPSTLISDIKTSLPHIVAAERLDRDIKRITDEYNQKLDDSMRQAADDEMDKETNAMERQKAHDVFEDGLRNAVDSAWEYAEQLAVRDTTLDAVIHLPGENRKLYCHQCILACRSRFFSRLFKASDFHHPALSIVRHQKCIEIRLMKDCSMAAFHLLLDYLYTDVYMHPMSAYYSTPNLARCSNNNPASPAVVGKDLAELASLFELDELHESAIHLFSNVPRPTLTVDLLTLFEEGKAVSRPNICLDLKDGEKVLCHEMIVRQRCEFFGALFEPGSIWMQSRREQQSPYLHVNMSHVSKEVAVPFLRYLYGDLDEMQLFGDICKETADAMMRFLGEMLCLADELLLDRLKSICERALLRFIGLRSVPSLLEASDIFMADALKNACLQFITANVDVLLATGMMDHLESKLIRDIEKHVRSCQADEMPFIRQASMIEPAATTQDEYDPEFSDSLYTQSLEDQPIISSYAETLVTIMPEIATSSMSKSDDDVDGGVFRMDEEDQQQHSPPPIKEQRKKKQPSQREKKGKRVALEVFTEVGTTSKPGWSIASDSAENKRSLREIMEEQPDLSSTPPSSLGKSPPVYIPKKLSQKERRKLQQQQQQQEMAAALASSPKPVWGKVVAPLTTPPPESLSCFPAMNDPTPSSGDATTSVTETAAAVEETSPNDGTSKGMKIYISKEELMQQTERPGSRNQDSSKDENVFDPIRSLGPSFSLAPIRRRQRGNSKTNHWLNQQGGEPSSSSFQAIQKQQELEDLWIKGKQSRKSLIRIQSEERAIESLKQFYVQTLDALSGEWVDVHRLDE</sequence>
<dbReference type="InterPro" id="IPR011333">
    <property type="entry name" value="SKP1/BTB/POZ_sf"/>
</dbReference>
<organism evidence="7 8">
    <name type="scientific">Lichtheimia corymbifera JMRC:FSU:9682</name>
    <dbReference type="NCBI Taxonomy" id="1263082"/>
    <lineage>
        <taxon>Eukaryota</taxon>
        <taxon>Fungi</taxon>
        <taxon>Fungi incertae sedis</taxon>
        <taxon>Mucoromycota</taxon>
        <taxon>Mucoromycotina</taxon>
        <taxon>Mucoromycetes</taxon>
        <taxon>Mucorales</taxon>
        <taxon>Lichtheimiaceae</taxon>
        <taxon>Lichtheimia</taxon>
    </lineage>
</organism>
<keyword evidence="8" id="KW-1185">Reference proteome</keyword>
<feature type="region of interest" description="Disordered" evidence="5">
    <location>
        <begin position="1225"/>
        <end position="1331"/>
    </location>
</feature>
<dbReference type="Pfam" id="PF00651">
    <property type="entry name" value="BTB"/>
    <property type="match status" value="1"/>
</dbReference>
<feature type="compositionally biased region" description="Basic residues" evidence="5">
    <location>
        <begin position="1099"/>
        <end position="1114"/>
    </location>
</feature>
<feature type="repeat" description="RCC1" evidence="3">
    <location>
        <begin position="318"/>
        <end position="372"/>
    </location>
</feature>
<evidence type="ECO:0000256" key="4">
    <source>
        <dbReference type="SAM" id="Coils"/>
    </source>
</evidence>
<dbReference type="CDD" id="cd18186">
    <property type="entry name" value="BTB_POZ_ZBTB_KLHL-like"/>
    <property type="match status" value="1"/>
</dbReference>
<dbReference type="Pfam" id="PF12796">
    <property type="entry name" value="Ank_2"/>
    <property type="match status" value="1"/>
</dbReference>
<dbReference type="PANTHER" id="PTHR22872">
    <property type="entry name" value="BTK-BINDING PROTEIN-RELATED"/>
    <property type="match status" value="1"/>
</dbReference>
<dbReference type="EMBL" id="CBTN010000039">
    <property type="protein sequence ID" value="CDH56639.1"/>
    <property type="molecule type" value="Genomic_DNA"/>
</dbReference>
<dbReference type="PROSITE" id="PS50297">
    <property type="entry name" value="ANK_REP_REGION"/>
    <property type="match status" value="1"/>
</dbReference>
<dbReference type="Proteomes" id="UP000027586">
    <property type="component" value="Unassembled WGS sequence"/>
</dbReference>
<feature type="compositionally biased region" description="Polar residues" evidence="5">
    <location>
        <begin position="1268"/>
        <end position="1279"/>
    </location>
</feature>
<feature type="repeat" description="ANK" evidence="2">
    <location>
        <begin position="109"/>
        <end position="142"/>
    </location>
</feature>
<feature type="compositionally biased region" description="Basic residues" evidence="5">
    <location>
        <begin position="52"/>
        <end position="63"/>
    </location>
</feature>
<feature type="compositionally biased region" description="Polar residues" evidence="5">
    <location>
        <begin position="24"/>
        <end position="41"/>
    </location>
</feature>
<evidence type="ECO:0000256" key="3">
    <source>
        <dbReference type="PROSITE-ProRule" id="PRU00235"/>
    </source>
</evidence>
<keyword evidence="2" id="KW-0040">ANK repeat</keyword>
<dbReference type="PRINTS" id="PR00633">
    <property type="entry name" value="RCCNDNSATION"/>
</dbReference>
<dbReference type="Gene3D" id="2.130.10.30">
    <property type="entry name" value="Regulator of chromosome condensation 1/beta-lactamase-inhibitor protein II"/>
    <property type="match status" value="1"/>
</dbReference>
<feature type="region of interest" description="Disordered" evidence="5">
    <location>
        <begin position="1085"/>
        <end position="1115"/>
    </location>
</feature>
<dbReference type="PROSITE" id="PS50088">
    <property type="entry name" value="ANK_REPEAT"/>
    <property type="match status" value="1"/>
</dbReference>
<dbReference type="InterPro" id="IPR002110">
    <property type="entry name" value="Ankyrin_rpt"/>
</dbReference>
<keyword evidence="1" id="KW-0677">Repeat</keyword>
<feature type="region of interest" description="Disordered" evidence="5">
    <location>
        <begin position="1149"/>
        <end position="1198"/>
    </location>
</feature>
<feature type="coiled-coil region" evidence="4">
    <location>
        <begin position="607"/>
        <end position="650"/>
    </location>
</feature>
<dbReference type="InterPro" id="IPR009091">
    <property type="entry name" value="RCC1/BLIP-II"/>
</dbReference>
<feature type="domain" description="BTB" evidence="6">
    <location>
        <begin position="678"/>
        <end position="757"/>
    </location>
</feature>
<dbReference type="SUPFAM" id="SSF50985">
    <property type="entry name" value="RCC1/BLIP-II"/>
    <property type="match status" value="1"/>
</dbReference>
<dbReference type="CDD" id="cd18500">
    <property type="entry name" value="BACK_IBtk"/>
    <property type="match status" value="1"/>
</dbReference>
<evidence type="ECO:0000256" key="2">
    <source>
        <dbReference type="PROSITE-ProRule" id="PRU00023"/>
    </source>
</evidence>
<gene>
    <name evidence="7" type="ORF">LCOR_07660.1</name>
</gene>
<dbReference type="Pfam" id="PF00415">
    <property type="entry name" value="RCC1"/>
    <property type="match status" value="1"/>
</dbReference>
<proteinExistence type="predicted"/>
<dbReference type="Pfam" id="PF13540">
    <property type="entry name" value="RCC1_2"/>
    <property type="match status" value="1"/>
</dbReference>
<dbReference type="SMART" id="SM00225">
    <property type="entry name" value="BTB"/>
    <property type="match status" value="2"/>
</dbReference>
<dbReference type="PROSITE" id="PS50097">
    <property type="entry name" value="BTB"/>
    <property type="match status" value="1"/>
</dbReference>
<dbReference type="OrthoDB" id="1893551at2759"/>
<dbReference type="SUPFAM" id="SSF54695">
    <property type="entry name" value="POZ domain"/>
    <property type="match status" value="2"/>
</dbReference>
<feature type="compositionally biased region" description="Low complexity" evidence="5">
    <location>
        <begin position="42"/>
        <end position="51"/>
    </location>
</feature>
<comment type="caution">
    <text evidence="7">The sequence shown here is derived from an EMBL/GenBank/DDBJ whole genome shotgun (WGS) entry which is preliminary data.</text>
</comment>
<evidence type="ECO:0000259" key="6">
    <source>
        <dbReference type="PROSITE" id="PS50097"/>
    </source>
</evidence>
<accession>A0A068S2Z6</accession>
<dbReference type="SUPFAM" id="SSF48403">
    <property type="entry name" value="Ankyrin repeat"/>
    <property type="match status" value="1"/>
</dbReference>
<feature type="compositionally biased region" description="Low complexity" evidence="5">
    <location>
        <begin position="1234"/>
        <end position="1248"/>
    </location>
</feature>